<dbReference type="RefSeq" id="WP_203905227.1">
    <property type="nucleotide sequence ID" value="NZ_BOPF01000055.1"/>
</dbReference>
<dbReference type="Proteomes" id="UP000619260">
    <property type="component" value="Unassembled WGS sequence"/>
</dbReference>
<comment type="caution">
    <text evidence="3">The sequence shown here is derived from an EMBL/GenBank/DDBJ whole genome shotgun (WGS) entry which is preliminary data.</text>
</comment>
<feature type="compositionally biased region" description="Basic and acidic residues" evidence="1">
    <location>
        <begin position="345"/>
        <end position="382"/>
    </location>
</feature>
<feature type="compositionally biased region" description="Gly residues" evidence="1">
    <location>
        <begin position="496"/>
        <end position="506"/>
    </location>
</feature>
<gene>
    <name evidence="3" type="ORF">Val02_87210</name>
</gene>
<name>A0A8J4DUZ9_9ACTN</name>
<evidence type="ECO:0000313" key="3">
    <source>
        <dbReference type="EMBL" id="GIJ51835.1"/>
    </source>
</evidence>
<proteinExistence type="predicted"/>
<reference evidence="3" key="1">
    <citation type="submission" date="2021-01" db="EMBL/GenBank/DDBJ databases">
        <title>Whole genome shotgun sequence of Virgisporangium aliadipatigenens NBRC 105644.</title>
        <authorList>
            <person name="Komaki H."/>
            <person name="Tamura T."/>
        </authorList>
    </citation>
    <scope>NUCLEOTIDE SEQUENCE</scope>
    <source>
        <strain evidence="3">NBRC 105644</strain>
    </source>
</reference>
<evidence type="ECO:0000256" key="1">
    <source>
        <dbReference type="SAM" id="MobiDB-lite"/>
    </source>
</evidence>
<feature type="region of interest" description="Disordered" evidence="1">
    <location>
        <begin position="169"/>
        <end position="589"/>
    </location>
</feature>
<keyword evidence="2" id="KW-1133">Transmembrane helix</keyword>
<feature type="compositionally biased region" description="Basic and acidic residues" evidence="1">
    <location>
        <begin position="207"/>
        <end position="238"/>
    </location>
</feature>
<keyword evidence="2" id="KW-0472">Membrane</keyword>
<dbReference type="EMBL" id="BOPF01000055">
    <property type="protein sequence ID" value="GIJ51835.1"/>
    <property type="molecule type" value="Genomic_DNA"/>
</dbReference>
<organism evidence="3 4">
    <name type="scientific">Virgisporangium aliadipatigenens</name>
    <dbReference type="NCBI Taxonomy" id="741659"/>
    <lineage>
        <taxon>Bacteria</taxon>
        <taxon>Bacillati</taxon>
        <taxon>Actinomycetota</taxon>
        <taxon>Actinomycetes</taxon>
        <taxon>Micromonosporales</taxon>
        <taxon>Micromonosporaceae</taxon>
        <taxon>Virgisporangium</taxon>
    </lineage>
</organism>
<protein>
    <submittedName>
        <fullName evidence="3">Uncharacterized protein</fullName>
    </submittedName>
</protein>
<feature type="compositionally biased region" description="Gly residues" evidence="1">
    <location>
        <begin position="523"/>
        <end position="533"/>
    </location>
</feature>
<dbReference type="AlphaFoldDB" id="A0A8J4DUZ9"/>
<sequence>MSAEGTERSNGPAPALLWGGVGTAPVGGLLLVAGGDGFLLRVGAFFLMVAVILVAVGALLARRRAGDRGGMEGYVEEEIEALRDDLRADIAHAAKATHRSLAERVSALTDTVEALRGQIEVLRAHVERSHLNAPPAPQAPAPAPVQASAGVVHHTETVHVTRQTYVDDGGTVYGAAKPVAVPQQRREPDPYQDQPEPARRSAPVGRTEQRMGERRASARVDEHGSEMHVNERRAEVRVDPTAAEMHVEDRWASSTHRPPPPGEGPTGRRRRGDDDEPSGRWAQGGAPAPGPPSRQPDGEWAGAAPVSAPGGRRAEGEWAGAAPVSGAGRRGDAEWSGAAPVSGAGRREGERPRGFDGERTGGRRAAPEPRVYDGGFDAERTTGRRARAPEPGGGFFADEHTGGFFEDEPERTGRARVAPPPEPAPGRAALPANPSGEPVPDWATERGTDERARTPVEQPRRGGTEYGGRPGGGEYGGRPAGSARPPVEYGPPVSGPSGGGEYGGRPAGSARPPGEYGPPVSGPSGGGEYGGRPAGSARPPGEYGRPPAGNEYGGQPGYGPGEYGGGRSRDADDYDQPPPRGRRAADDWE</sequence>
<feature type="transmembrane region" description="Helical" evidence="2">
    <location>
        <begin position="12"/>
        <end position="32"/>
    </location>
</feature>
<feature type="transmembrane region" description="Helical" evidence="2">
    <location>
        <begin position="38"/>
        <end position="61"/>
    </location>
</feature>
<feature type="compositionally biased region" description="Basic and acidic residues" evidence="1">
    <location>
        <begin position="443"/>
        <end position="463"/>
    </location>
</feature>
<evidence type="ECO:0000256" key="2">
    <source>
        <dbReference type="SAM" id="Phobius"/>
    </source>
</evidence>
<keyword evidence="4" id="KW-1185">Reference proteome</keyword>
<feature type="compositionally biased region" description="Gly residues" evidence="1">
    <location>
        <begin position="464"/>
        <end position="479"/>
    </location>
</feature>
<accession>A0A8J4DUZ9</accession>
<feature type="compositionally biased region" description="Gly residues" evidence="1">
    <location>
        <begin position="551"/>
        <end position="566"/>
    </location>
</feature>
<feature type="compositionally biased region" description="Low complexity" evidence="1">
    <location>
        <begin position="507"/>
        <end position="519"/>
    </location>
</feature>
<evidence type="ECO:0000313" key="4">
    <source>
        <dbReference type="Proteomes" id="UP000619260"/>
    </source>
</evidence>
<keyword evidence="2" id="KW-0812">Transmembrane</keyword>